<dbReference type="GO" id="GO:0016887">
    <property type="term" value="F:ATP hydrolysis activity"/>
    <property type="evidence" value="ECO:0007669"/>
    <property type="project" value="InterPro"/>
</dbReference>
<sequence length="605" mass="71181">MKKSRYSVPKGYKGIANNINLEFNTNLAVITGLNGSGKSTILKYLYENYPDRSKCFIKTLQSNDAYSYEKKKSISYNNGLRLTDEISFERIMDEIESIGLRKRRSSDSPFLDRTDFYSALFDHDSIYYKNGYLYLESIAKLLSEFQFDELDNIKRELGIVLDSEIDEKLIRELNKTKEENLKTFGIRNGRNILEKFHNAVLLETDMISLRTKRIAIQDKLKIELRRNAKVSNEETLKSYVYDLLTKEFRSIESIVQKMSNKIFQDFKTKNFRTRTKKLWEEINDELYKYYEKGYFKYKLVAPKNYESYYEIAFEKFDTPSKTYIHFDSLSSGEKIIFELICYHFAAKESKLELIMLDEFDANLNPQLAERYIEVIKEQFKNINVVLTTHSPSTVVEVAPNELFELTDSRELKCANDENGKREILKRLAPKFVYHGEFGILEDVFNTKYDMIVFLEGNNDYKNFASIKHEEKIKFIDSNGSGNMPNLVTIFKAIPFFKKLAEQKKIVFLFDYDKEGFKNLEECIKDKKFNPKSIYDCISDKSAFCHKLANDLQVYISHFIPNNEHSWDLIDGYKHEELKIEGEIGIQRQLDHLKMIKNGFYDLIKT</sequence>
<proteinExistence type="predicted"/>
<dbReference type="EMBL" id="JADGIK010000004">
    <property type="protein sequence ID" value="MBF0597336.1"/>
    <property type="molecule type" value="Genomic_DNA"/>
</dbReference>
<gene>
    <name evidence="2" type="ORF">IM532_07730</name>
</gene>
<dbReference type="PANTHER" id="PTHR43581">
    <property type="entry name" value="ATP/GTP PHOSPHATASE"/>
    <property type="match status" value="1"/>
</dbReference>
<evidence type="ECO:0000313" key="2">
    <source>
        <dbReference type="EMBL" id="MBF0597336.1"/>
    </source>
</evidence>
<name>A0A8J7KI85_9FLAO</name>
<protein>
    <submittedName>
        <fullName evidence="2">AAA family ATPase</fullName>
    </submittedName>
</protein>
<dbReference type="InterPro" id="IPR003959">
    <property type="entry name" value="ATPase_AAA_core"/>
</dbReference>
<dbReference type="Gene3D" id="3.40.50.300">
    <property type="entry name" value="P-loop containing nucleotide triphosphate hydrolases"/>
    <property type="match status" value="2"/>
</dbReference>
<dbReference type="PANTHER" id="PTHR43581:SF2">
    <property type="entry name" value="EXCINUCLEASE ATPASE SUBUNIT"/>
    <property type="match status" value="1"/>
</dbReference>
<dbReference type="SUPFAM" id="SSF52540">
    <property type="entry name" value="P-loop containing nucleoside triphosphate hydrolases"/>
    <property type="match status" value="1"/>
</dbReference>
<dbReference type="AlphaFoldDB" id="A0A8J7KI85"/>
<dbReference type="RefSeq" id="WP_194182879.1">
    <property type="nucleotide sequence ID" value="NZ_JADGIK010000004.1"/>
</dbReference>
<dbReference type="InterPro" id="IPR051396">
    <property type="entry name" value="Bact_Antivir_Def_Nuclease"/>
</dbReference>
<evidence type="ECO:0000259" key="1">
    <source>
        <dbReference type="Pfam" id="PF13304"/>
    </source>
</evidence>
<feature type="domain" description="ATPase AAA-type core" evidence="1">
    <location>
        <begin position="27"/>
        <end position="393"/>
    </location>
</feature>
<keyword evidence="3" id="KW-1185">Reference proteome</keyword>
<reference evidence="2" key="1">
    <citation type="submission" date="2020-10" db="EMBL/GenBank/DDBJ databases">
        <authorList>
            <person name="Lu T."/>
            <person name="Wang Q."/>
            <person name="Han X."/>
        </authorList>
    </citation>
    <scope>NUCLEOTIDE SEQUENCE</scope>
    <source>
        <strain evidence="2">WQ 117</strain>
    </source>
</reference>
<dbReference type="GO" id="GO:0005524">
    <property type="term" value="F:ATP binding"/>
    <property type="evidence" value="ECO:0007669"/>
    <property type="project" value="InterPro"/>
</dbReference>
<organism evidence="2 3">
    <name type="scientific">Faecalibacter rhinopitheci</name>
    <dbReference type="NCBI Taxonomy" id="2779678"/>
    <lineage>
        <taxon>Bacteria</taxon>
        <taxon>Pseudomonadati</taxon>
        <taxon>Bacteroidota</taxon>
        <taxon>Flavobacteriia</taxon>
        <taxon>Flavobacteriales</taxon>
        <taxon>Weeksellaceae</taxon>
        <taxon>Faecalibacter</taxon>
    </lineage>
</organism>
<evidence type="ECO:0000313" key="3">
    <source>
        <dbReference type="Proteomes" id="UP000608754"/>
    </source>
</evidence>
<dbReference type="Proteomes" id="UP000608754">
    <property type="component" value="Unassembled WGS sequence"/>
</dbReference>
<comment type="caution">
    <text evidence="2">The sequence shown here is derived from an EMBL/GenBank/DDBJ whole genome shotgun (WGS) entry which is preliminary data.</text>
</comment>
<dbReference type="InterPro" id="IPR027417">
    <property type="entry name" value="P-loop_NTPase"/>
</dbReference>
<dbReference type="Pfam" id="PF13304">
    <property type="entry name" value="AAA_21"/>
    <property type="match status" value="1"/>
</dbReference>
<accession>A0A8J7KI85</accession>